<feature type="domain" description="NADPH-dependent FMN reductase-like" evidence="1">
    <location>
        <begin position="4"/>
        <end position="145"/>
    </location>
</feature>
<dbReference type="GO" id="GO:0005829">
    <property type="term" value="C:cytosol"/>
    <property type="evidence" value="ECO:0007669"/>
    <property type="project" value="TreeGrafter"/>
</dbReference>
<dbReference type="PANTHER" id="PTHR30543:SF21">
    <property type="entry name" value="NAD(P)H-DEPENDENT FMN REDUCTASE LOT6"/>
    <property type="match status" value="1"/>
</dbReference>
<dbReference type="InterPro" id="IPR050712">
    <property type="entry name" value="NAD(P)H-dep_reductase"/>
</dbReference>
<proteinExistence type="predicted"/>
<organism evidence="2 3">
    <name type="scientific">Elstera cyanobacteriorum</name>
    <dbReference type="NCBI Taxonomy" id="2022747"/>
    <lineage>
        <taxon>Bacteria</taxon>
        <taxon>Pseudomonadati</taxon>
        <taxon>Pseudomonadota</taxon>
        <taxon>Alphaproteobacteria</taxon>
        <taxon>Rhodospirillales</taxon>
        <taxon>Rhodospirillaceae</taxon>
        <taxon>Elstera</taxon>
    </lineage>
</organism>
<dbReference type="EMBL" id="NOXS01000033">
    <property type="protein sequence ID" value="OYQ18091.1"/>
    <property type="molecule type" value="Genomic_DNA"/>
</dbReference>
<comment type="caution">
    <text evidence="2">The sequence shown here is derived from an EMBL/GenBank/DDBJ whole genome shotgun (WGS) entry which is preliminary data.</text>
</comment>
<dbReference type="PANTHER" id="PTHR30543">
    <property type="entry name" value="CHROMATE REDUCTASE"/>
    <property type="match status" value="1"/>
</dbReference>
<dbReference type="InterPro" id="IPR029039">
    <property type="entry name" value="Flavoprotein-like_sf"/>
</dbReference>
<sequence>MKTVAVLVGSLRRDSINRKFAESLAKLASDRLKFQFVDLGDLPVYNEDLWATPPASVLRLKADIEAADAVLFVTPEYNRTFTPVIHNAIDWANRPWGKNSWAGKPAAITGTTPGATGTAAAQNSLRNIVSVVGAYLMTQPEVYFTYKPEVFDAEGAITNPETRAFLSGWIDSFARWIDRVGA</sequence>
<gene>
    <name evidence="2" type="ORF">CHR90_14110</name>
</gene>
<dbReference type="Gene3D" id="3.40.50.360">
    <property type="match status" value="1"/>
</dbReference>
<dbReference type="GO" id="GO:0010181">
    <property type="term" value="F:FMN binding"/>
    <property type="evidence" value="ECO:0007669"/>
    <property type="project" value="TreeGrafter"/>
</dbReference>
<dbReference type="OrthoDB" id="9812295at2"/>
<dbReference type="SUPFAM" id="SSF52218">
    <property type="entry name" value="Flavoproteins"/>
    <property type="match status" value="1"/>
</dbReference>
<dbReference type="GO" id="GO:0016491">
    <property type="term" value="F:oxidoreductase activity"/>
    <property type="evidence" value="ECO:0007669"/>
    <property type="project" value="InterPro"/>
</dbReference>
<evidence type="ECO:0000313" key="3">
    <source>
        <dbReference type="Proteomes" id="UP000216361"/>
    </source>
</evidence>
<dbReference type="InterPro" id="IPR005025">
    <property type="entry name" value="FMN_Rdtase-like_dom"/>
</dbReference>
<dbReference type="Proteomes" id="UP000216361">
    <property type="component" value="Unassembled WGS sequence"/>
</dbReference>
<evidence type="ECO:0000259" key="1">
    <source>
        <dbReference type="Pfam" id="PF03358"/>
    </source>
</evidence>
<keyword evidence="3" id="KW-1185">Reference proteome</keyword>
<dbReference type="Pfam" id="PF03358">
    <property type="entry name" value="FMN_red"/>
    <property type="match status" value="1"/>
</dbReference>
<evidence type="ECO:0000313" key="2">
    <source>
        <dbReference type="EMBL" id="OYQ18091.1"/>
    </source>
</evidence>
<dbReference type="AlphaFoldDB" id="A0A255XMI2"/>
<protein>
    <submittedName>
        <fullName evidence="2">NADPH-dependent FMN reductase</fullName>
    </submittedName>
</protein>
<dbReference type="RefSeq" id="WP_094409652.1">
    <property type="nucleotide sequence ID" value="NZ_BMJZ01000002.1"/>
</dbReference>
<accession>A0A255XMI2</accession>
<reference evidence="2 3" key="1">
    <citation type="submission" date="2017-07" db="EMBL/GenBank/DDBJ databases">
        <title>Elstera cyanobacteriorum sp. nov., a novel bacterium isolated from cyanobacterial aggregates in a eutrophic lake.</title>
        <authorList>
            <person name="Cai H."/>
        </authorList>
    </citation>
    <scope>NUCLEOTIDE SEQUENCE [LARGE SCALE GENOMIC DNA]</scope>
    <source>
        <strain evidence="2 3">TH019</strain>
    </source>
</reference>
<name>A0A255XMI2_9PROT</name>